<evidence type="ECO:0000313" key="2">
    <source>
        <dbReference type="EMBL" id="RKN86761.1"/>
    </source>
</evidence>
<dbReference type="Proteomes" id="UP000282311">
    <property type="component" value="Unassembled WGS sequence"/>
</dbReference>
<feature type="coiled-coil region" evidence="1">
    <location>
        <begin position="61"/>
        <end position="88"/>
    </location>
</feature>
<name>A0A3B0CS97_9BACL</name>
<reference evidence="2 3" key="1">
    <citation type="journal article" date="2007" name="Int. J. Syst. Evol. Microbiol.">
        <title>Paenibacillus ginsengarvi sp. nov., isolated from soil from ginseng cultivation.</title>
        <authorList>
            <person name="Yoon M.H."/>
            <person name="Ten L.N."/>
            <person name="Im W.T."/>
        </authorList>
    </citation>
    <scope>NUCLEOTIDE SEQUENCE [LARGE SCALE GENOMIC DNA]</scope>
    <source>
        <strain evidence="2 3">KCTC 13059</strain>
    </source>
</reference>
<dbReference type="EMBL" id="RBAH01000001">
    <property type="protein sequence ID" value="RKN86761.1"/>
    <property type="molecule type" value="Genomic_DNA"/>
</dbReference>
<protein>
    <submittedName>
        <fullName evidence="2">Uncharacterized protein</fullName>
    </submittedName>
</protein>
<keyword evidence="1" id="KW-0175">Coiled coil</keyword>
<organism evidence="2 3">
    <name type="scientific">Paenibacillus ginsengarvi</name>
    <dbReference type="NCBI Taxonomy" id="400777"/>
    <lineage>
        <taxon>Bacteria</taxon>
        <taxon>Bacillati</taxon>
        <taxon>Bacillota</taxon>
        <taxon>Bacilli</taxon>
        <taxon>Bacillales</taxon>
        <taxon>Paenibacillaceae</taxon>
        <taxon>Paenibacillus</taxon>
    </lineage>
</organism>
<keyword evidence="3" id="KW-1185">Reference proteome</keyword>
<accession>A0A3B0CS97</accession>
<dbReference type="RefSeq" id="WP_120745468.1">
    <property type="nucleotide sequence ID" value="NZ_RBAH01000001.1"/>
</dbReference>
<proteinExistence type="predicted"/>
<evidence type="ECO:0000313" key="3">
    <source>
        <dbReference type="Proteomes" id="UP000282311"/>
    </source>
</evidence>
<comment type="caution">
    <text evidence="2">The sequence shown here is derived from an EMBL/GenBank/DDBJ whole genome shotgun (WGS) entry which is preliminary data.</text>
</comment>
<sequence>MKPNIAEIKKMLAAATPGPWEYSYEYDEIGPRHDTHGDFAICKNIQWYDNGILISRAPETIESLIGEVERQTEENENLGNENIRYTKALEFIIAAYEEEGTDIQVARKMVKLAREALRKGEQTNG</sequence>
<evidence type="ECO:0000256" key="1">
    <source>
        <dbReference type="SAM" id="Coils"/>
    </source>
</evidence>
<dbReference type="AlphaFoldDB" id="A0A3B0CS97"/>
<gene>
    <name evidence="2" type="ORF">D7M11_02040</name>
</gene>